<dbReference type="Pfam" id="PF00871">
    <property type="entry name" value="Acetate_kinase"/>
    <property type="match status" value="1"/>
</dbReference>
<dbReference type="PROSITE" id="PS01076">
    <property type="entry name" value="ACETATE_KINASE_2"/>
    <property type="match status" value="1"/>
</dbReference>
<dbReference type="PANTHER" id="PTHR21060">
    <property type="entry name" value="ACETATE KINASE"/>
    <property type="match status" value="1"/>
</dbReference>
<feature type="binding site" evidence="6">
    <location>
        <position position="7"/>
    </location>
    <ligand>
        <name>Mg(2+)</name>
        <dbReference type="ChEBI" id="CHEBI:18420"/>
    </ligand>
</feature>
<dbReference type="InterPro" id="IPR043129">
    <property type="entry name" value="ATPase_NBD"/>
</dbReference>
<dbReference type="PANTHER" id="PTHR21060:SF15">
    <property type="entry name" value="ACETATE KINASE-RELATED"/>
    <property type="match status" value="1"/>
</dbReference>
<dbReference type="GO" id="GO:0008776">
    <property type="term" value="F:acetate kinase activity"/>
    <property type="evidence" value="ECO:0007669"/>
    <property type="project" value="UniProtKB-UniRule"/>
</dbReference>
<dbReference type="GO" id="GO:0005737">
    <property type="term" value="C:cytoplasm"/>
    <property type="evidence" value="ECO:0007669"/>
    <property type="project" value="UniProtKB-SubCell"/>
</dbReference>
<feature type="binding site" evidence="6">
    <location>
        <begin position="286"/>
        <end position="288"/>
    </location>
    <ligand>
        <name>ATP</name>
        <dbReference type="ChEBI" id="CHEBI:30616"/>
    </ligand>
</feature>
<keyword evidence="6" id="KW-0460">Magnesium</keyword>
<name>C8X1Z9_DESRD</name>
<protein>
    <recommendedName>
        <fullName evidence="6">Acetate kinase</fullName>
        <ecNumber evidence="6">2.7.2.1</ecNumber>
    </recommendedName>
    <alternativeName>
        <fullName evidence="6">Acetokinase</fullName>
    </alternativeName>
</protein>
<comment type="subunit">
    <text evidence="6">Homodimer.</text>
</comment>
<comment type="cofactor">
    <cofactor evidence="6">
        <name>Mg(2+)</name>
        <dbReference type="ChEBI" id="CHEBI:18420"/>
    </cofactor>
    <cofactor evidence="6">
        <name>Mn(2+)</name>
        <dbReference type="ChEBI" id="CHEBI:29035"/>
    </cofactor>
    <text evidence="6">Mg(2+). Can also accept Mn(2+).</text>
</comment>
<dbReference type="PRINTS" id="PR00471">
    <property type="entry name" value="ACETATEKNASE"/>
</dbReference>
<dbReference type="Gene3D" id="3.30.420.40">
    <property type="match status" value="2"/>
</dbReference>
<comment type="similarity">
    <text evidence="1 6 7">Belongs to the acetokinase family.</text>
</comment>
<dbReference type="RefSeq" id="WP_015751473.1">
    <property type="nucleotide sequence ID" value="NC_013223.1"/>
</dbReference>
<reference evidence="10" key="1">
    <citation type="submission" date="2009-09" db="EMBL/GenBank/DDBJ databases">
        <title>The complete chromosome of Desulfohalobium retbaense DSM 5692.</title>
        <authorList>
            <consortium name="US DOE Joint Genome Institute (JGI-PGF)"/>
            <person name="Lucas S."/>
            <person name="Copeland A."/>
            <person name="Lapidus A."/>
            <person name="Glavina del Rio T."/>
            <person name="Dalin E."/>
            <person name="Tice H."/>
            <person name="Bruce D."/>
            <person name="Goodwin L."/>
            <person name="Pitluck S."/>
            <person name="Kyrpides N."/>
            <person name="Mavromatis K."/>
            <person name="Ivanova N."/>
            <person name="Mikhailova N."/>
            <person name="Munk A.C."/>
            <person name="Brettin T."/>
            <person name="Detter J.C."/>
            <person name="Han C."/>
            <person name="Tapia R."/>
            <person name="Larimer F."/>
            <person name="Land M."/>
            <person name="Hauser L."/>
            <person name="Markowitz V."/>
            <person name="Cheng J.-F."/>
            <person name="Hugenholtz P."/>
            <person name="Woyke T."/>
            <person name="Wu D."/>
            <person name="Spring S."/>
            <person name="Klenk H.-P."/>
            <person name="Eisen J.A."/>
        </authorList>
    </citation>
    <scope>NUCLEOTIDE SEQUENCE [LARGE SCALE GENOMIC DNA]</scope>
    <source>
        <strain evidence="10">DSM 5692</strain>
    </source>
</reference>
<dbReference type="eggNOG" id="COG0282">
    <property type="taxonomic scope" value="Bacteria"/>
</dbReference>
<evidence type="ECO:0000256" key="2">
    <source>
        <dbReference type="ARBA" id="ARBA00022679"/>
    </source>
</evidence>
<dbReference type="NCBIfam" id="TIGR00016">
    <property type="entry name" value="ackA"/>
    <property type="match status" value="1"/>
</dbReference>
<gene>
    <name evidence="6" type="primary">ackA</name>
    <name evidence="9" type="ordered locus">Dret_1034</name>
</gene>
<dbReference type="STRING" id="485915.Dret_1034"/>
<feature type="region of interest" description="Disordered" evidence="8">
    <location>
        <begin position="39"/>
        <end position="59"/>
    </location>
</feature>
<dbReference type="Proteomes" id="UP000001052">
    <property type="component" value="Chromosome"/>
</dbReference>
<dbReference type="InterPro" id="IPR004372">
    <property type="entry name" value="Ac/propionate_kinase"/>
</dbReference>
<dbReference type="GO" id="GO:0005524">
    <property type="term" value="F:ATP binding"/>
    <property type="evidence" value="ECO:0007669"/>
    <property type="project" value="UniProtKB-KW"/>
</dbReference>
<dbReference type="HAMAP" id="MF_00020">
    <property type="entry name" value="Acetate_kinase"/>
    <property type="match status" value="1"/>
</dbReference>
<feature type="active site" description="Proton donor/acceptor" evidence="6">
    <location>
        <position position="152"/>
    </location>
</feature>
<reference evidence="9 10" key="2">
    <citation type="journal article" date="2010" name="Stand. Genomic Sci.">
        <title>Complete genome sequence of Desulfohalobium retbaense type strain (HR(100)).</title>
        <authorList>
            <person name="Spring S."/>
            <person name="Nolan M."/>
            <person name="Lapidus A."/>
            <person name="Glavina Del Rio T."/>
            <person name="Copeland A."/>
            <person name="Tice H."/>
            <person name="Cheng J.F."/>
            <person name="Lucas S."/>
            <person name="Land M."/>
            <person name="Chen F."/>
            <person name="Bruce D."/>
            <person name="Goodwin L."/>
            <person name="Pitluck S."/>
            <person name="Ivanova N."/>
            <person name="Mavromatis K."/>
            <person name="Mikhailova N."/>
            <person name="Pati A."/>
            <person name="Chen A."/>
            <person name="Palaniappan K."/>
            <person name="Hauser L."/>
            <person name="Chang Y.J."/>
            <person name="Jeffries C.D."/>
            <person name="Munk C."/>
            <person name="Kiss H."/>
            <person name="Chain P."/>
            <person name="Han C."/>
            <person name="Brettin T."/>
            <person name="Detter J.C."/>
            <person name="Schuler E."/>
            <person name="Goker M."/>
            <person name="Rohde M."/>
            <person name="Bristow J."/>
            <person name="Eisen J.A."/>
            <person name="Markowitz V."/>
            <person name="Hugenholtz P."/>
            <person name="Kyrpides N.C."/>
            <person name="Klenk H.P."/>
        </authorList>
    </citation>
    <scope>NUCLEOTIDE SEQUENCE [LARGE SCALE GENOMIC DNA]</scope>
    <source>
        <strain evidence="9 10">DSM 5692</strain>
    </source>
</reference>
<keyword evidence="3 6" id="KW-0547">Nucleotide-binding</keyword>
<dbReference type="GO" id="GO:0000287">
    <property type="term" value="F:magnesium ion binding"/>
    <property type="evidence" value="ECO:0007669"/>
    <property type="project" value="UniProtKB-UniRule"/>
</dbReference>
<dbReference type="GO" id="GO:0006083">
    <property type="term" value="P:acetate metabolic process"/>
    <property type="evidence" value="ECO:0007669"/>
    <property type="project" value="TreeGrafter"/>
</dbReference>
<dbReference type="InterPro" id="IPR023865">
    <property type="entry name" value="Aliphatic_acid_kinase_CS"/>
</dbReference>
<evidence type="ECO:0000256" key="7">
    <source>
        <dbReference type="RuleBase" id="RU003835"/>
    </source>
</evidence>
<dbReference type="PROSITE" id="PS01075">
    <property type="entry name" value="ACETATE_KINASE_1"/>
    <property type="match status" value="1"/>
</dbReference>
<dbReference type="InterPro" id="IPR000890">
    <property type="entry name" value="Aliphatic_acid_kin_short-chain"/>
</dbReference>
<evidence type="ECO:0000256" key="8">
    <source>
        <dbReference type="SAM" id="MobiDB-lite"/>
    </source>
</evidence>
<evidence type="ECO:0000313" key="9">
    <source>
        <dbReference type="EMBL" id="ACV68322.1"/>
    </source>
</evidence>
<keyword evidence="4 6" id="KW-0418">Kinase</keyword>
<organism evidence="9 10">
    <name type="scientific">Desulfohalobium retbaense (strain ATCC 49708 / DSM 5692 / JCM 16813 / HR100)</name>
    <dbReference type="NCBI Taxonomy" id="485915"/>
    <lineage>
        <taxon>Bacteria</taxon>
        <taxon>Pseudomonadati</taxon>
        <taxon>Thermodesulfobacteriota</taxon>
        <taxon>Desulfovibrionia</taxon>
        <taxon>Desulfovibrionales</taxon>
        <taxon>Desulfohalobiaceae</taxon>
        <taxon>Desulfohalobium</taxon>
    </lineage>
</organism>
<comment type="subcellular location">
    <subcellularLocation>
        <location evidence="6">Cytoplasm</location>
    </subcellularLocation>
</comment>
<dbReference type="AlphaFoldDB" id="C8X1Z9"/>
<evidence type="ECO:0000313" key="10">
    <source>
        <dbReference type="Proteomes" id="UP000001052"/>
    </source>
</evidence>
<proteinExistence type="inferred from homology"/>
<evidence type="ECO:0000256" key="3">
    <source>
        <dbReference type="ARBA" id="ARBA00022741"/>
    </source>
</evidence>
<feature type="binding site" evidence="6">
    <location>
        <position position="14"/>
    </location>
    <ligand>
        <name>ATP</name>
        <dbReference type="ChEBI" id="CHEBI:30616"/>
    </ligand>
</feature>
<dbReference type="UniPathway" id="UPA00340">
    <property type="reaction ID" value="UER00458"/>
</dbReference>
<dbReference type="EMBL" id="CP001734">
    <property type="protein sequence ID" value="ACV68322.1"/>
    <property type="molecule type" value="Genomic_DNA"/>
</dbReference>
<sequence>MKTLVINSGSSSIKYKLFDMESEAVLAAGVIERIGEESSKLEHKKYPGTEREGKTEQNDRVANHEEGLGKVVALLTDADYGVIRDRAEIDAVGHRVVHGGEAFHAPTVIDDSTIAAIEANASLAPLHNPANLTGIKVAREMFKDVPQVAIFDTAFHQSMPAKAYQYAIPYALYKELGIRRYGFHGTSHRYVTKKAAALLGKKEDEVNLITVHLGNGSSMSAIKNGKCVDTSLGMTPLAGLVMGTRCGDIDPAVHAFLAKQKGMSIEEIDTLFNKESGLKGICGMNDMRDIHTAREKGDAQAQLAVDMLTYRNKKYIGSYLAVLGRVDAIVFTAGIGENDSDVRALSLEGLENFGIEVDQTKNGERKKEARFINTESSTVKVMIVPTDEELEIAQQTMEIVGQ</sequence>
<feature type="binding site" evidence="6">
    <location>
        <position position="95"/>
    </location>
    <ligand>
        <name>substrate</name>
    </ligand>
</feature>
<evidence type="ECO:0000256" key="4">
    <source>
        <dbReference type="ARBA" id="ARBA00022777"/>
    </source>
</evidence>
<feature type="site" description="Transition state stabilizer" evidence="6">
    <location>
        <position position="245"/>
    </location>
</feature>
<feature type="site" description="Transition state stabilizer" evidence="6">
    <location>
        <position position="184"/>
    </location>
</feature>
<dbReference type="HOGENOM" id="CLU_020352_0_1_7"/>
<keyword evidence="6" id="KW-0479">Metal-binding</keyword>
<dbReference type="SUPFAM" id="SSF53067">
    <property type="entry name" value="Actin-like ATPase domain"/>
    <property type="match status" value="2"/>
</dbReference>
<dbReference type="OrthoDB" id="9802453at2"/>
<comment type="function">
    <text evidence="6">Catalyzes the formation of acetyl phosphate from acetate and ATP. Can also catalyze the reverse reaction.</text>
</comment>
<evidence type="ECO:0000256" key="1">
    <source>
        <dbReference type="ARBA" id="ARBA00008748"/>
    </source>
</evidence>
<comment type="pathway">
    <text evidence="6">Metabolic intermediate biosynthesis; acetyl-CoA biosynthesis; acetyl-CoA from acetate: step 1/2.</text>
</comment>
<dbReference type="EC" id="2.7.2.1" evidence="6"/>
<dbReference type="GO" id="GO:0006085">
    <property type="term" value="P:acetyl-CoA biosynthetic process"/>
    <property type="evidence" value="ECO:0007669"/>
    <property type="project" value="UniProtKB-UniRule"/>
</dbReference>
<dbReference type="CDD" id="cd24010">
    <property type="entry name" value="ASKHA_NBD_AcK_PK"/>
    <property type="match status" value="1"/>
</dbReference>
<evidence type="ECO:0000256" key="6">
    <source>
        <dbReference type="HAMAP-Rule" id="MF_00020"/>
    </source>
</evidence>
<accession>C8X1Z9</accession>
<keyword evidence="2 6" id="KW-0808">Transferase</keyword>
<keyword evidence="5 6" id="KW-0067">ATP-binding</keyword>
<feature type="binding site" evidence="6">
    <location>
        <begin position="334"/>
        <end position="338"/>
    </location>
    <ligand>
        <name>ATP</name>
        <dbReference type="ChEBI" id="CHEBI:30616"/>
    </ligand>
</feature>
<comment type="catalytic activity">
    <reaction evidence="6">
        <text>acetate + ATP = acetyl phosphate + ADP</text>
        <dbReference type="Rhea" id="RHEA:11352"/>
        <dbReference type="ChEBI" id="CHEBI:22191"/>
        <dbReference type="ChEBI" id="CHEBI:30089"/>
        <dbReference type="ChEBI" id="CHEBI:30616"/>
        <dbReference type="ChEBI" id="CHEBI:456216"/>
        <dbReference type="EC" id="2.7.2.1"/>
    </reaction>
</comment>
<feature type="binding site" evidence="6">
    <location>
        <position position="388"/>
    </location>
    <ligand>
        <name>Mg(2+)</name>
        <dbReference type="ChEBI" id="CHEBI:18420"/>
    </ligand>
</feature>
<feature type="binding site" evidence="6">
    <location>
        <begin position="212"/>
        <end position="216"/>
    </location>
    <ligand>
        <name>ATP</name>
        <dbReference type="ChEBI" id="CHEBI:30616"/>
    </ligand>
</feature>
<keyword evidence="10" id="KW-1185">Reference proteome</keyword>
<dbReference type="PIRSF" id="PIRSF000722">
    <property type="entry name" value="Acetate_prop_kin"/>
    <property type="match status" value="1"/>
</dbReference>
<keyword evidence="6" id="KW-0963">Cytoplasm</keyword>
<dbReference type="KEGG" id="drt:Dret_1034"/>
<evidence type="ECO:0000256" key="5">
    <source>
        <dbReference type="ARBA" id="ARBA00022840"/>
    </source>
</evidence>